<name>A0A1G7PMP9_9RHOB</name>
<dbReference type="SUPFAM" id="SSF47729">
    <property type="entry name" value="IHF-like DNA-binding proteins"/>
    <property type="match status" value="1"/>
</dbReference>
<dbReference type="Gene3D" id="4.10.520.10">
    <property type="entry name" value="IHF-like DNA-binding proteins"/>
    <property type="match status" value="1"/>
</dbReference>
<reference evidence="4 5" key="1">
    <citation type="submission" date="2016-10" db="EMBL/GenBank/DDBJ databases">
        <authorList>
            <person name="de Groot N.N."/>
        </authorList>
    </citation>
    <scope>NUCLEOTIDE SEQUENCE [LARGE SCALE GENOMIC DNA]</scope>
    <source>
        <strain evidence="4 5">DSM 27375</strain>
    </source>
</reference>
<gene>
    <name evidence="4" type="ORF">SAMN04488117_10865</name>
</gene>
<dbReference type="EMBL" id="FNBL01000008">
    <property type="protein sequence ID" value="SDF86660.1"/>
    <property type="molecule type" value="Genomic_DNA"/>
</dbReference>
<dbReference type="AlphaFoldDB" id="A0A1G7PMP9"/>
<feature type="compositionally biased region" description="Polar residues" evidence="3">
    <location>
        <begin position="33"/>
        <end position="48"/>
    </location>
</feature>
<dbReference type="GO" id="GO:0030527">
    <property type="term" value="F:structural constituent of chromatin"/>
    <property type="evidence" value="ECO:0007669"/>
    <property type="project" value="InterPro"/>
</dbReference>
<evidence type="ECO:0000256" key="3">
    <source>
        <dbReference type="SAM" id="MobiDB-lite"/>
    </source>
</evidence>
<dbReference type="InterPro" id="IPR010992">
    <property type="entry name" value="IHF-like_DNA-bd_dom_sf"/>
</dbReference>
<sequence length="170" mass="17857">MATRKSSTSSRKTPTAVRKTTSKSTSPRRSTKAATTPKSESPVTTISNPEPLKTVPSSTDAAPVDAPEASVVTTMKKKEMIAKVAEASGVKRSDAKKVLEAVLAELGDALQRGDELNLPPLGKVSVNRQREGSGAHIVIAKLRRPKAMMTDAETGDVSGEEATETEAAES</sequence>
<dbReference type="Pfam" id="PF00216">
    <property type="entry name" value="Bac_DNA_binding"/>
    <property type="match status" value="1"/>
</dbReference>
<dbReference type="InterPro" id="IPR000119">
    <property type="entry name" value="Hist_DNA-bd"/>
</dbReference>
<dbReference type="Proteomes" id="UP000182284">
    <property type="component" value="Unassembled WGS sequence"/>
</dbReference>
<proteinExistence type="inferred from homology"/>
<accession>A0A1G7PMP9</accession>
<feature type="compositionally biased region" description="Acidic residues" evidence="3">
    <location>
        <begin position="158"/>
        <end position="170"/>
    </location>
</feature>
<feature type="region of interest" description="Disordered" evidence="3">
    <location>
        <begin position="1"/>
        <end position="70"/>
    </location>
</feature>
<dbReference type="GO" id="GO:0003677">
    <property type="term" value="F:DNA binding"/>
    <property type="evidence" value="ECO:0007669"/>
    <property type="project" value="UniProtKB-KW"/>
</dbReference>
<comment type="similarity">
    <text evidence="1">Belongs to the bacterial histone-like protein family.</text>
</comment>
<feature type="compositionally biased region" description="Low complexity" evidence="3">
    <location>
        <begin position="1"/>
        <end position="28"/>
    </location>
</feature>
<feature type="region of interest" description="Disordered" evidence="3">
    <location>
        <begin position="149"/>
        <end position="170"/>
    </location>
</feature>
<protein>
    <submittedName>
        <fullName evidence="4">DNA-binding protein</fullName>
    </submittedName>
</protein>
<evidence type="ECO:0000313" key="5">
    <source>
        <dbReference type="Proteomes" id="UP000182284"/>
    </source>
</evidence>
<evidence type="ECO:0000313" key="4">
    <source>
        <dbReference type="EMBL" id="SDF86660.1"/>
    </source>
</evidence>
<organism evidence="4 5">
    <name type="scientific">Celeribacter baekdonensis</name>
    <dbReference type="NCBI Taxonomy" id="875171"/>
    <lineage>
        <taxon>Bacteria</taxon>
        <taxon>Pseudomonadati</taxon>
        <taxon>Pseudomonadota</taxon>
        <taxon>Alphaproteobacteria</taxon>
        <taxon>Rhodobacterales</taxon>
        <taxon>Roseobacteraceae</taxon>
        <taxon>Celeribacter</taxon>
    </lineage>
</organism>
<keyword evidence="2 4" id="KW-0238">DNA-binding</keyword>
<evidence type="ECO:0000256" key="2">
    <source>
        <dbReference type="ARBA" id="ARBA00023125"/>
    </source>
</evidence>
<evidence type="ECO:0000256" key="1">
    <source>
        <dbReference type="ARBA" id="ARBA00010529"/>
    </source>
</evidence>